<accession>A0ACD3BI86</accession>
<reference evidence="1 2" key="1">
    <citation type="journal article" date="2019" name="Nat. Ecol. Evol.">
        <title>Megaphylogeny resolves global patterns of mushroom evolution.</title>
        <authorList>
            <person name="Varga T."/>
            <person name="Krizsan K."/>
            <person name="Foldi C."/>
            <person name="Dima B."/>
            <person name="Sanchez-Garcia M."/>
            <person name="Sanchez-Ramirez S."/>
            <person name="Szollosi G.J."/>
            <person name="Szarkandi J.G."/>
            <person name="Papp V."/>
            <person name="Albert L."/>
            <person name="Andreopoulos W."/>
            <person name="Angelini C."/>
            <person name="Antonin V."/>
            <person name="Barry K.W."/>
            <person name="Bougher N.L."/>
            <person name="Buchanan P."/>
            <person name="Buyck B."/>
            <person name="Bense V."/>
            <person name="Catcheside P."/>
            <person name="Chovatia M."/>
            <person name="Cooper J."/>
            <person name="Damon W."/>
            <person name="Desjardin D."/>
            <person name="Finy P."/>
            <person name="Geml J."/>
            <person name="Haridas S."/>
            <person name="Hughes K."/>
            <person name="Justo A."/>
            <person name="Karasinski D."/>
            <person name="Kautmanova I."/>
            <person name="Kiss B."/>
            <person name="Kocsube S."/>
            <person name="Kotiranta H."/>
            <person name="LaButti K.M."/>
            <person name="Lechner B.E."/>
            <person name="Liimatainen K."/>
            <person name="Lipzen A."/>
            <person name="Lukacs Z."/>
            <person name="Mihaltcheva S."/>
            <person name="Morgado L.N."/>
            <person name="Niskanen T."/>
            <person name="Noordeloos M.E."/>
            <person name="Ohm R.A."/>
            <person name="Ortiz-Santana B."/>
            <person name="Ovrebo C."/>
            <person name="Racz N."/>
            <person name="Riley R."/>
            <person name="Savchenko A."/>
            <person name="Shiryaev A."/>
            <person name="Soop K."/>
            <person name="Spirin V."/>
            <person name="Szebenyi C."/>
            <person name="Tomsovsky M."/>
            <person name="Tulloss R.E."/>
            <person name="Uehling J."/>
            <person name="Grigoriev I.V."/>
            <person name="Vagvolgyi C."/>
            <person name="Papp T."/>
            <person name="Martin F.M."/>
            <person name="Miettinen O."/>
            <person name="Hibbett D.S."/>
            <person name="Nagy L.G."/>
        </authorList>
    </citation>
    <scope>NUCLEOTIDE SEQUENCE [LARGE SCALE GENOMIC DNA]</scope>
    <source>
        <strain evidence="1 2">NL-1719</strain>
    </source>
</reference>
<evidence type="ECO:0000313" key="2">
    <source>
        <dbReference type="Proteomes" id="UP000308600"/>
    </source>
</evidence>
<dbReference type="EMBL" id="ML208259">
    <property type="protein sequence ID" value="TFK77524.1"/>
    <property type="molecule type" value="Genomic_DNA"/>
</dbReference>
<sequence length="1861" mass="208275">MDTRVNVPREHVRRGFSISHQKVVLEIDFSGSLWGYTEITIVPTSSDLRTLHLHSRQCAIHKVTVAGHQADFVHQDFLANISMGASNETQDCHKHPELKRKVYTALQESDEGELSIAIPREVPLRQSGHTSAGLVSEAATPEPQTPGFTQGAQSVPEFLPIVVHIQYSLRNPIDGFEFILPTEAHPYRVPHAYTTPSTPDSARCWVPCLDNLWEKHTWDFEFVVPRYLEEGNPGQDEEDTSELTPTVVVCSGELAEQVAHPYNSNKTIFLFTQTFPTSVQHIAFAAGPFHVYRIPPDSTIDDTSGVSQPHMLAFYLPGHEAWVTTSTAQLRSAMTFYSTEFGSYPFGSYKLIFVDELPAQRLDSSTLSLVTTELLHGEDAIDQALESRHALVHALACQWVGINIQPKSWSDLWLTNGLALYITGLCMRKLFGNNDYRYKLKKDMQRVLEWDIGGMPPICQPTVLDPPDATTLPFINLKAPLVLHILDRRLGKSGTSLGLSRVLPKIFLLAISGELPNNALSTHAFLRTCRKVSGVDIRSFAEQWIYGSGCPSFGFAASFNRKKMAVEITMRQESPAYKAMENNEISKALLKPVPFFEGQMTIRIHEADGTPYEHVLDIRSAFKRYEVPFNTKYKRVRRNTKRYLARQAAAQAAAEGDTEAAEAIGMIDMGFGLEVWEKEQERENWKVADWTEEDENVMSGATYEWIRMDADFEWIAKIKFEQPDFMWVSQLQRDRDVVAQLEAVYALAEKPTAIVSSTLTKTILVSNYYYRIRCEAAMALVNCAVPQLQFLGLFHLFKLFLRYCYDPEDQNQDLFMHTYVPKPNDFSDIAEYFVRKSLINAISRIRFENGKSPSIVRQFLIDQLRYNDNTTNPYSDAFYICTIISAAACATIPTAPPERGELRPTDVRECNAEDEELLKQTLIEVERYRKMDRLIPSPHNIVTIAALEFNLLLSTANLISSKLKEYFPLTREGNYTQVRIAAFDLLFLTKWYTPQIMRYVLAVIANDPSRVVRRHVARNACYSLALLVQMGEMKSNLKENETLLIEEDGSLPEKAREAKKSEMDLMIKVLRKDREVGKNEVMREFLMPIALAPNIDHEVRWCLLKLADILIRPVEETAPTVKLHIPSTPVHEVPPQSLAKVPLKPTRSIKTAGPPKSPLISNSIPTKLKIPATPTSEVIQSTPVTPAPIQGPKRPPVPPFPQPAVPKPSLKLKGRPNKSTKPEKQEKPAHVPKAQTSGMSINDLRASRNALKKLRGNKHAILFNQPVDPVRDNAPSYFDIIKEPMDLSTIAAKLDAGMYKDRFAFQADFQLMIGNAKHYNAPASYAHNEALALEFFFEKQWNIINKTLEAADKAHPNIPPTVAPSVSTPAARIARQPPPSTSVQPPVSAISIPPAKSTASAARAPSASSSSTPAPRPTIKLKVGGSQNKTAEEVSTPTPKSRGRKVKPTVPAVDSAFIEPPPPPYVDDGSHDILQEVIAIEREKEDSRRRGSGPEKVVVNSASSKRKKSESSLDEDDILALATPSKKEKPSPGPSSLPPKPKSVANPVPKASPLPKIKKDRSEKEKSSPPQVASHPPPPQPRPSIKGKEKEVSPTAPLVSTPTPSSSSPSKPKKQAAPLVPINDKKCKEILKNLQKLPEAAIFLRPVDPILDGCPTYLDEITHPMDLGTMSNKLNSGTYETMNVFARDMELIFGNCRQFNPPATYPYTCMEVLERAFRREWAKAMERKLMWNEKRGLQGVLNTLVKEQVSWLFRDPVDPVLLGIPTYFDIIPRKDARDLKTIRNKLDNDKYDTVEAFEADLELMIQNAITFNGADSEVGQIAITLRQRIQELMISWKSGPSKKRKDGEKGTPQPTKKIKTG</sequence>
<protein>
    <submittedName>
        <fullName evidence="1">Uncharacterized protein</fullName>
    </submittedName>
</protein>
<organism evidence="1 2">
    <name type="scientific">Pluteus cervinus</name>
    <dbReference type="NCBI Taxonomy" id="181527"/>
    <lineage>
        <taxon>Eukaryota</taxon>
        <taxon>Fungi</taxon>
        <taxon>Dikarya</taxon>
        <taxon>Basidiomycota</taxon>
        <taxon>Agaricomycotina</taxon>
        <taxon>Agaricomycetes</taxon>
        <taxon>Agaricomycetidae</taxon>
        <taxon>Agaricales</taxon>
        <taxon>Pluteineae</taxon>
        <taxon>Pluteaceae</taxon>
        <taxon>Pluteus</taxon>
    </lineage>
</organism>
<dbReference type="Proteomes" id="UP000308600">
    <property type="component" value="Unassembled WGS sequence"/>
</dbReference>
<gene>
    <name evidence="1" type="ORF">BDN72DRAFT_784772</name>
</gene>
<proteinExistence type="predicted"/>
<evidence type="ECO:0000313" key="1">
    <source>
        <dbReference type="EMBL" id="TFK77524.1"/>
    </source>
</evidence>
<keyword evidence="2" id="KW-1185">Reference proteome</keyword>
<name>A0ACD3BI86_9AGAR</name>